<name>A0A447N795_SALET</name>
<protein>
    <submittedName>
        <fullName evidence="3">4-hydroxyphenylacetate permease</fullName>
    </submittedName>
</protein>
<keyword evidence="2" id="KW-0472">Membrane</keyword>
<reference evidence="3 4" key="1">
    <citation type="submission" date="2018-12" db="EMBL/GenBank/DDBJ databases">
        <authorList>
            <consortium name="Pathogen Informatics"/>
        </authorList>
    </citation>
    <scope>NUCLEOTIDE SEQUENCE [LARGE SCALE GENOMIC DNA]</scope>
    <source>
        <strain evidence="3 4">NCTC129</strain>
    </source>
</reference>
<dbReference type="AlphaFoldDB" id="A0A447N795"/>
<dbReference type="InterPro" id="IPR036259">
    <property type="entry name" value="MFS_trans_sf"/>
</dbReference>
<proteinExistence type="predicted"/>
<dbReference type="SUPFAM" id="SSF103473">
    <property type="entry name" value="MFS general substrate transporter"/>
    <property type="match status" value="1"/>
</dbReference>
<gene>
    <name evidence="3" type="primary">rhmT_3</name>
    <name evidence="3" type="ORF">NCTC129_05477</name>
</gene>
<dbReference type="EMBL" id="LR134140">
    <property type="protein sequence ID" value="VDZ99174.1"/>
    <property type="molecule type" value="Genomic_DNA"/>
</dbReference>
<evidence type="ECO:0000313" key="4">
    <source>
        <dbReference type="Proteomes" id="UP000282086"/>
    </source>
</evidence>
<sequence length="59" mass="6508">MFVIEGLLAIGAGIFTFFWLDDTPQQARFLSLEEKNALIRQLASEEEKKVTSKACGCAA</sequence>
<keyword evidence="2" id="KW-1003">Cell membrane</keyword>
<keyword evidence="2" id="KW-0997">Cell inner membrane</keyword>
<evidence type="ECO:0000256" key="2">
    <source>
        <dbReference type="ARBA" id="ARBA00022519"/>
    </source>
</evidence>
<evidence type="ECO:0000256" key="1">
    <source>
        <dbReference type="ARBA" id="ARBA00004429"/>
    </source>
</evidence>
<accession>A0A447N795</accession>
<evidence type="ECO:0000313" key="3">
    <source>
        <dbReference type="EMBL" id="VDZ99174.1"/>
    </source>
</evidence>
<dbReference type="Proteomes" id="UP000282086">
    <property type="component" value="Chromosome"/>
</dbReference>
<organism evidence="3 4">
    <name type="scientific">Salmonella enterica I</name>
    <dbReference type="NCBI Taxonomy" id="59201"/>
    <lineage>
        <taxon>Bacteria</taxon>
        <taxon>Pseudomonadati</taxon>
        <taxon>Pseudomonadota</taxon>
        <taxon>Gammaproteobacteria</taxon>
        <taxon>Enterobacterales</taxon>
        <taxon>Enterobacteriaceae</taxon>
        <taxon>Salmonella</taxon>
    </lineage>
</organism>
<comment type="subcellular location">
    <subcellularLocation>
        <location evidence="1">Cell inner membrane</location>
        <topology evidence="1">Multi-pass membrane protein</topology>
    </subcellularLocation>
</comment>
<dbReference type="GO" id="GO:0005886">
    <property type="term" value="C:plasma membrane"/>
    <property type="evidence" value="ECO:0007669"/>
    <property type="project" value="UniProtKB-SubCell"/>
</dbReference>